<feature type="domain" description="HTH araC/xylS-type" evidence="6">
    <location>
        <begin position="745"/>
        <end position="844"/>
    </location>
</feature>
<dbReference type="InterPro" id="IPR011047">
    <property type="entry name" value="Quinoprotein_ADH-like_sf"/>
</dbReference>
<dbReference type="PROSITE" id="PS01124">
    <property type="entry name" value="HTH_ARAC_FAMILY_2"/>
    <property type="match status" value="1"/>
</dbReference>
<dbReference type="GO" id="GO:0043565">
    <property type="term" value="F:sequence-specific DNA binding"/>
    <property type="evidence" value="ECO:0007669"/>
    <property type="project" value="InterPro"/>
</dbReference>
<dbReference type="InterPro" id="IPR009057">
    <property type="entry name" value="Homeodomain-like_sf"/>
</dbReference>
<dbReference type="SUPFAM" id="SSF63829">
    <property type="entry name" value="Calcium-dependent phosphotriesterase"/>
    <property type="match status" value="1"/>
</dbReference>
<keyword evidence="3" id="KW-0804">Transcription</keyword>
<feature type="signal peptide" evidence="5">
    <location>
        <begin position="1"/>
        <end position="20"/>
    </location>
</feature>
<accession>A0A917IUL4</accession>
<dbReference type="AlphaFoldDB" id="A0A917IUL4"/>
<evidence type="ECO:0000259" key="6">
    <source>
        <dbReference type="PROSITE" id="PS01124"/>
    </source>
</evidence>
<dbReference type="InterPro" id="IPR018060">
    <property type="entry name" value="HTH_AraC"/>
</dbReference>
<evidence type="ECO:0000313" key="8">
    <source>
        <dbReference type="Proteomes" id="UP000627292"/>
    </source>
</evidence>
<dbReference type="InterPro" id="IPR011123">
    <property type="entry name" value="Y_Y_Y"/>
</dbReference>
<proteinExistence type="predicted"/>
<keyword evidence="4" id="KW-0812">Transmembrane</keyword>
<feature type="transmembrane region" description="Helical" evidence="4">
    <location>
        <begin position="665"/>
        <end position="683"/>
    </location>
</feature>
<keyword evidence="2" id="KW-0238">DNA-binding</keyword>
<keyword evidence="4" id="KW-0472">Membrane</keyword>
<organism evidence="7 8">
    <name type="scientific">Filimonas zeae</name>
    <dbReference type="NCBI Taxonomy" id="1737353"/>
    <lineage>
        <taxon>Bacteria</taxon>
        <taxon>Pseudomonadati</taxon>
        <taxon>Bacteroidota</taxon>
        <taxon>Chitinophagia</taxon>
        <taxon>Chitinophagales</taxon>
        <taxon>Chitinophagaceae</taxon>
        <taxon>Filimonas</taxon>
    </lineage>
</organism>
<dbReference type="EMBL" id="BMIB01000002">
    <property type="protein sequence ID" value="GGH63442.1"/>
    <property type="molecule type" value="Genomic_DNA"/>
</dbReference>
<dbReference type="Gene3D" id="1.10.10.60">
    <property type="entry name" value="Homeodomain-like"/>
    <property type="match status" value="1"/>
</dbReference>
<protein>
    <submittedName>
        <fullName evidence="7">Transcriptional regulator</fullName>
    </submittedName>
</protein>
<dbReference type="InterPro" id="IPR015943">
    <property type="entry name" value="WD40/YVTN_repeat-like_dom_sf"/>
</dbReference>
<evidence type="ECO:0000256" key="4">
    <source>
        <dbReference type="SAM" id="Phobius"/>
    </source>
</evidence>
<evidence type="ECO:0000256" key="3">
    <source>
        <dbReference type="ARBA" id="ARBA00023163"/>
    </source>
</evidence>
<dbReference type="PANTHER" id="PTHR43280:SF2">
    <property type="entry name" value="HTH-TYPE TRANSCRIPTIONAL REGULATOR EXSA"/>
    <property type="match status" value="1"/>
</dbReference>
<keyword evidence="1" id="KW-0805">Transcription regulation</keyword>
<dbReference type="PANTHER" id="PTHR43280">
    <property type="entry name" value="ARAC-FAMILY TRANSCRIPTIONAL REGULATOR"/>
    <property type="match status" value="1"/>
</dbReference>
<dbReference type="InterPro" id="IPR011110">
    <property type="entry name" value="Reg_prop"/>
</dbReference>
<dbReference type="RefSeq" id="WP_188951345.1">
    <property type="nucleotide sequence ID" value="NZ_BMIB01000002.1"/>
</dbReference>
<comment type="caution">
    <text evidence="7">The sequence shown here is derived from an EMBL/GenBank/DDBJ whole genome shotgun (WGS) entry which is preliminary data.</text>
</comment>
<dbReference type="SUPFAM" id="SSF46689">
    <property type="entry name" value="Homeodomain-like"/>
    <property type="match status" value="1"/>
</dbReference>
<evidence type="ECO:0000256" key="5">
    <source>
        <dbReference type="SAM" id="SignalP"/>
    </source>
</evidence>
<dbReference type="Proteomes" id="UP000627292">
    <property type="component" value="Unassembled WGS sequence"/>
</dbReference>
<reference evidence="7" key="2">
    <citation type="submission" date="2020-09" db="EMBL/GenBank/DDBJ databases">
        <authorList>
            <person name="Sun Q."/>
            <person name="Zhou Y."/>
        </authorList>
    </citation>
    <scope>NUCLEOTIDE SEQUENCE</scope>
    <source>
        <strain evidence="7">CGMCC 1.15290</strain>
    </source>
</reference>
<dbReference type="GO" id="GO:0003700">
    <property type="term" value="F:DNA-binding transcription factor activity"/>
    <property type="evidence" value="ECO:0007669"/>
    <property type="project" value="InterPro"/>
</dbReference>
<gene>
    <name evidence="7" type="ORF">GCM10011379_14340</name>
</gene>
<dbReference type="Gene3D" id="2.60.40.10">
    <property type="entry name" value="Immunoglobulins"/>
    <property type="match status" value="1"/>
</dbReference>
<feature type="chain" id="PRO_5036949796" evidence="5">
    <location>
        <begin position="21"/>
        <end position="849"/>
    </location>
</feature>
<evidence type="ECO:0000256" key="1">
    <source>
        <dbReference type="ARBA" id="ARBA00023015"/>
    </source>
</evidence>
<dbReference type="InterPro" id="IPR013783">
    <property type="entry name" value="Ig-like_fold"/>
</dbReference>
<dbReference type="SUPFAM" id="SSF50998">
    <property type="entry name" value="Quinoprotein alcohol dehydrogenase-like"/>
    <property type="match status" value="1"/>
</dbReference>
<keyword evidence="5" id="KW-0732">Signal</keyword>
<evidence type="ECO:0000313" key="7">
    <source>
        <dbReference type="EMBL" id="GGH63442.1"/>
    </source>
</evidence>
<evidence type="ECO:0000256" key="2">
    <source>
        <dbReference type="ARBA" id="ARBA00023125"/>
    </source>
</evidence>
<reference evidence="7" key="1">
    <citation type="journal article" date="2014" name="Int. J. Syst. Evol. Microbiol.">
        <title>Complete genome sequence of Corynebacterium casei LMG S-19264T (=DSM 44701T), isolated from a smear-ripened cheese.</title>
        <authorList>
            <consortium name="US DOE Joint Genome Institute (JGI-PGF)"/>
            <person name="Walter F."/>
            <person name="Albersmeier A."/>
            <person name="Kalinowski J."/>
            <person name="Ruckert C."/>
        </authorList>
    </citation>
    <scope>NUCLEOTIDE SEQUENCE</scope>
    <source>
        <strain evidence="7">CGMCC 1.15290</strain>
    </source>
</reference>
<keyword evidence="4" id="KW-1133">Transmembrane helix</keyword>
<dbReference type="Pfam" id="PF07494">
    <property type="entry name" value="Reg_prop"/>
    <property type="match status" value="2"/>
</dbReference>
<name>A0A917IUL4_9BACT</name>
<dbReference type="SMART" id="SM00342">
    <property type="entry name" value="HTH_ARAC"/>
    <property type="match status" value="1"/>
</dbReference>
<dbReference type="Gene3D" id="2.130.10.10">
    <property type="entry name" value="YVTN repeat-like/Quinoprotein amine dehydrogenase"/>
    <property type="match status" value="2"/>
</dbReference>
<sequence>MKKRLYATICLVLMLCIARADDFVFTPVNVAQGLSDNQVRYILQLHNGRMVFTTSGNLNLYDGARFHYLHRPHSGGYELKKYDGFYRVYEQGDSLLWIKDTHRLMCVDLRREKFLPDLHLYFKSIGVQKQAEDVFVDAHNRLWLVNGRRLWRQDAPGEWELPEEAGALQDLVADGHRLYLFFSSGKLIAYDLKTTRRLYASAAYADAEKPLFARTSLVVTGKGGFYQLRNGSKGGCFFFDTSKRIWEKKLETDYTLNTLALKEGKAFVSCRSGFWIIEGANGRKNYLPELKTVDGSLINTEISTLFFDRQGGFWLGTLNQGLLYYHPQRYKFSYIGRSYFPVAAGKDIIVQAFAGAKEGSVLIKCNTGVYRFTPLAQGDGRLVSVGSTALPEGNWTQQGVGNGITAVHTDSRGWTWRGTADGLKLQKPGEKEKVLYTEDGLANNFIHAILEDRNHQLWVTTGYGISRIGVDSVTGNVRFENYNVFDGTLTGEYADGAALEARDGTLYFGGINGFTLLKPYDLYAAAAPLQPVLTGLYLRGTQVLTGARYDNRTVLPLAAPYTKQLELSHDQNFLRFEFSALNYLNPSRTRYRYRLAGVDADWQEAYAGAQHEQADGVLRIAYTNLAPGTYVLSVMASVNGGQWNGGVTELKITIHAPWWKTTTAYLLYGIFCLLAVVTAVWWYNYNTRKRMERLHREEILLIRIRNLIEQCNLLEAEKNTLPVHSGTDNIEEGTDMSAADAAFLARAMEIVEKNLEEPGYSVEALSRDLCMERTGLYRKLVALLDKSPSLFIRNIRLQKAAAYILEGKLSIGEIADKTGFSSASYLSRCFQETYGCRPSEYAEKTKKST</sequence>
<keyword evidence="8" id="KW-1185">Reference proteome</keyword>
<dbReference type="Pfam" id="PF07495">
    <property type="entry name" value="Y_Y_Y"/>
    <property type="match status" value="1"/>
</dbReference>
<dbReference type="Pfam" id="PF12833">
    <property type="entry name" value="HTH_18"/>
    <property type="match status" value="1"/>
</dbReference>